<dbReference type="Proteomes" id="UP000578531">
    <property type="component" value="Unassembled WGS sequence"/>
</dbReference>
<dbReference type="GeneID" id="59288744"/>
<gene>
    <name evidence="1" type="ORF">HO173_007087</name>
</gene>
<accession>A0A8H6L438</accession>
<evidence type="ECO:0000313" key="2">
    <source>
        <dbReference type="Proteomes" id="UP000578531"/>
    </source>
</evidence>
<dbReference type="RefSeq" id="XP_037164256.1">
    <property type="nucleotide sequence ID" value="XM_037308992.1"/>
</dbReference>
<protein>
    <submittedName>
        <fullName evidence="1">Uncharacterized protein</fullName>
    </submittedName>
</protein>
<dbReference type="AlphaFoldDB" id="A0A8H6L438"/>
<proteinExistence type="predicted"/>
<keyword evidence="2" id="KW-1185">Reference proteome</keyword>
<reference evidence="1 2" key="1">
    <citation type="journal article" date="2020" name="Genomics">
        <title>Complete, high-quality genomes from long-read metagenomic sequencing of two wolf lichen thalli reveals enigmatic genome architecture.</title>
        <authorList>
            <person name="McKenzie S.K."/>
            <person name="Walston R.F."/>
            <person name="Allen J.L."/>
        </authorList>
    </citation>
    <scope>NUCLEOTIDE SEQUENCE [LARGE SCALE GENOMIC DNA]</scope>
    <source>
        <strain evidence="1">WasteWater2</strain>
    </source>
</reference>
<dbReference type="EMBL" id="JACCJC010000028">
    <property type="protein sequence ID" value="KAF6234867.1"/>
    <property type="molecule type" value="Genomic_DNA"/>
</dbReference>
<organism evidence="1 2">
    <name type="scientific">Letharia columbiana</name>
    <dbReference type="NCBI Taxonomy" id="112416"/>
    <lineage>
        <taxon>Eukaryota</taxon>
        <taxon>Fungi</taxon>
        <taxon>Dikarya</taxon>
        <taxon>Ascomycota</taxon>
        <taxon>Pezizomycotina</taxon>
        <taxon>Lecanoromycetes</taxon>
        <taxon>OSLEUM clade</taxon>
        <taxon>Lecanoromycetidae</taxon>
        <taxon>Lecanorales</taxon>
        <taxon>Lecanorineae</taxon>
        <taxon>Parmeliaceae</taxon>
        <taxon>Letharia</taxon>
    </lineage>
</organism>
<comment type="caution">
    <text evidence="1">The sequence shown here is derived from an EMBL/GenBank/DDBJ whole genome shotgun (WGS) entry which is preliminary data.</text>
</comment>
<sequence>MKIYCCDKYEICCYSNTNWLNDLEWDKLSLAVSAAALEDVRMDVLQWLAILRVGHLPAGIVRVIYDMVSKSKYQDHEDPWDKVLEQSRFSIMISASGFQYSPSDEIVSR</sequence>
<evidence type="ECO:0000313" key="1">
    <source>
        <dbReference type="EMBL" id="KAF6234867.1"/>
    </source>
</evidence>
<name>A0A8H6L438_9LECA</name>